<sequence>MGSVGKVDSGIVSVNAYGIYENITFPLIFKVFKPKGTLKPGDKYQTKIELASSIIAELVEFGFHIELVLADSLYGEAS</sequence>
<dbReference type="PANTHER" id="PTHR33627">
    <property type="entry name" value="TRANSPOSASE"/>
    <property type="match status" value="1"/>
</dbReference>
<evidence type="ECO:0000313" key="1">
    <source>
        <dbReference type="EMBL" id="VEP15718.1"/>
    </source>
</evidence>
<reference evidence="1 2" key="1">
    <citation type="submission" date="2019-01" db="EMBL/GenBank/DDBJ databases">
        <authorList>
            <person name="Brito A."/>
        </authorList>
    </citation>
    <scope>NUCLEOTIDE SEQUENCE [LARGE SCALE GENOMIC DNA]</scope>
    <source>
        <strain evidence="1">1</strain>
    </source>
</reference>
<dbReference type="PANTHER" id="PTHR33627:SF1">
    <property type="entry name" value="TRANSPOSASE"/>
    <property type="match status" value="1"/>
</dbReference>
<proteinExistence type="predicted"/>
<organism evidence="1 2">
    <name type="scientific">Hyella patelloides LEGE 07179</name>
    <dbReference type="NCBI Taxonomy" id="945734"/>
    <lineage>
        <taxon>Bacteria</taxon>
        <taxon>Bacillati</taxon>
        <taxon>Cyanobacteriota</taxon>
        <taxon>Cyanophyceae</taxon>
        <taxon>Pleurocapsales</taxon>
        <taxon>Hyellaceae</taxon>
        <taxon>Hyella</taxon>
    </lineage>
</organism>
<gene>
    <name evidence="1" type="ORF">H1P_3620001</name>
</gene>
<dbReference type="Proteomes" id="UP000320055">
    <property type="component" value="Unassembled WGS sequence"/>
</dbReference>
<accession>A0A563VW80</accession>
<name>A0A563VW80_9CYAN</name>
<dbReference type="AlphaFoldDB" id="A0A563VW80"/>
<evidence type="ECO:0000313" key="2">
    <source>
        <dbReference type="Proteomes" id="UP000320055"/>
    </source>
</evidence>
<keyword evidence="2" id="KW-1185">Reference proteome</keyword>
<protein>
    <submittedName>
        <fullName evidence="1">Transposase</fullName>
    </submittedName>
</protein>
<dbReference type="InterPro" id="IPR039365">
    <property type="entry name" value="IS701-like"/>
</dbReference>
<dbReference type="EMBL" id="CAACVJ010000293">
    <property type="protein sequence ID" value="VEP15718.1"/>
    <property type="molecule type" value="Genomic_DNA"/>
</dbReference>